<evidence type="ECO:0000256" key="2">
    <source>
        <dbReference type="ARBA" id="ARBA00005551"/>
    </source>
</evidence>
<evidence type="ECO:0000256" key="1">
    <source>
        <dbReference type="ARBA" id="ARBA00004141"/>
    </source>
</evidence>
<keyword evidence="3" id="KW-0813">Transport</keyword>
<dbReference type="InterPro" id="IPR038770">
    <property type="entry name" value="Na+/solute_symporter_sf"/>
</dbReference>
<dbReference type="PANTHER" id="PTHR42751">
    <property type="entry name" value="SODIUM/HYDROGEN EXCHANGER FAMILY/TRKA DOMAIN PROTEIN"/>
    <property type="match status" value="1"/>
</dbReference>
<comment type="similarity">
    <text evidence="2">Belongs to the monovalent cation:proton antiporter 2 (CPA2) transporter (TC 2.A.37) family.</text>
</comment>
<evidence type="ECO:0000313" key="10">
    <source>
        <dbReference type="Proteomes" id="UP001500459"/>
    </source>
</evidence>
<feature type="transmembrane region" description="Helical" evidence="7">
    <location>
        <begin position="18"/>
        <end position="37"/>
    </location>
</feature>
<dbReference type="Gene3D" id="1.20.1530.20">
    <property type="match status" value="1"/>
</dbReference>
<sequence length="144" mass="16182">MLIFIAQLGGKIQTPSEILMMTFGAIVTILVLLYVYFKGTISFPLAKRIVRDHELQVFIAIFLCFAGALFTSFFGLSTALGAFTGGIIINAAREAHWIHDTLQSFRVLFVSFFFIGIGLQMDLLFIYENLWVISLTILTVYLTN</sequence>
<evidence type="ECO:0000256" key="3">
    <source>
        <dbReference type="ARBA" id="ARBA00022448"/>
    </source>
</evidence>
<feature type="domain" description="Cation/H+ exchanger transmembrane" evidence="8">
    <location>
        <begin position="18"/>
        <end position="140"/>
    </location>
</feature>
<evidence type="ECO:0000256" key="4">
    <source>
        <dbReference type="ARBA" id="ARBA00022692"/>
    </source>
</evidence>
<dbReference type="InterPro" id="IPR006153">
    <property type="entry name" value="Cation/H_exchanger_TM"/>
</dbReference>
<reference evidence="10" key="1">
    <citation type="journal article" date="2019" name="Int. J. Syst. Evol. Microbiol.">
        <title>The Global Catalogue of Microorganisms (GCM) 10K type strain sequencing project: providing services to taxonomists for standard genome sequencing and annotation.</title>
        <authorList>
            <consortium name="The Broad Institute Genomics Platform"/>
            <consortium name="The Broad Institute Genome Sequencing Center for Infectious Disease"/>
            <person name="Wu L."/>
            <person name="Ma J."/>
        </authorList>
    </citation>
    <scope>NUCLEOTIDE SEQUENCE [LARGE SCALE GENOMIC DNA]</scope>
    <source>
        <strain evidence="10">JCM 17106</strain>
    </source>
</reference>
<feature type="transmembrane region" description="Helical" evidence="7">
    <location>
        <begin position="57"/>
        <end position="89"/>
    </location>
</feature>
<feature type="transmembrane region" description="Helical" evidence="7">
    <location>
        <begin position="101"/>
        <end position="119"/>
    </location>
</feature>
<evidence type="ECO:0000256" key="6">
    <source>
        <dbReference type="ARBA" id="ARBA00023136"/>
    </source>
</evidence>
<accession>A0ABP7XDR5</accession>
<dbReference type="EMBL" id="BAABCW010000003">
    <property type="protein sequence ID" value="GAA4112300.1"/>
    <property type="molecule type" value="Genomic_DNA"/>
</dbReference>
<evidence type="ECO:0000313" key="9">
    <source>
        <dbReference type="EMBL" id="GAA4112300.1"/>
    </source>
</evidence>
<keyword evidence="10" id="KW-1185">Reference proteome</keyword>
<keyword evidence="5 7" id="KW-1133">Transmembrane helix</keyword>
<evidence type="ECO:0000256" key="5">
    <source>
        <dbReference type="ARBA" id="ARBA00022989"/>
    </source>
</evidence>
<protein>
    <recommendedName>
        <fullName evidence="8">Cation/H+ exchanger transmembrane domain-containing protein</fullName>
    </recommendedName>
</protein>
<dbReference type="Pfam" id="PF00999">
    <property type="entry name" value="Na_H_Exchanger"/>
    <property type="match status" value="1"/>
</dbReference>
<name>A0ABP7XDR5_9FLAO</name>
<evidence type="ECO:0000256" key="7">
    <source>
        <dbReference type="SAM" id="Phobius"/>
    </source>
</evidence>
<dbReference type="Proteomes" id="UP001500459">
    <property type="component" value="Unassembled WGS sequence"/>
</dbReference>
<proteinExistence type="inferred from homology"/>
<keyword evidence="6 7" id="KW-0472">Membrane</keyword>
<keyword evidence="4 7" id="KW-0812">Transmembrane</keyword>
<dbReference type="PANTHER" id="PTHR42751:SF3">
    <property type="entry name" value="SODIUM_GLUTAMATE SYMPORTER"/>
    <property type="match status" value="1"/>
</dbReference>
<organism evidence="9 10">
    <name type="scientific">Aquimarina addita</name>
    <dbReference type="NCBI Taxonomy" id="870485"/>
    <lineage>
        <taxon>Bacteria</taxon>
        <taxon>Pseudomonadati</taxon>
        <taxon>Bacteroidota</taxon>
        <taxon>Flavobacteriia</taxon>
        <taxon>Flavobacteriales</taxon>
        <taxon>Flavobacteriaceae</taxon>
        <taxon>Aquimarina</taxon>
    </lineage>
</organism>
<comment type="subcellular location">
    <subcellularLocation>
        <location evidence="1">Membrane</location>
        <topology evidence="1">Multi-pass membrane protein</topology>
    </subcellularLocation>
</comment>
<comment type="caution">
    <text evidence="9">The sequence shown here is derived from an EMBL/GenBank/DDBJ whole genome shotgun (WGS) entry which is preliminary data.</text>
</comment>
<gene>
    <name evidence="9" type="ORF">GCM10022393_10640</name>
</gene>
<evidence type="ECO:0000259" key="8">
    <source>
        <dbReference type="Pfam" id="PF00999"/>
    </source>
</evidence>